<feature type="domain" description="Glycosyl transferase family 1" evidence="1">
    <location>
        <begin position="218"/>
        <end position="384"/>
    </location>
</feature>
<accession>A0A5S9IN93</accession>
<dbReference type="RefSeq" id="WP_151968350.1">
    <property type="nucleotide sequence ID" value="NZ_AP019860.1"/>
</dbReference>
<dbReference type="PANTHER" id="PTHR12526">
    <property type="entry name" value="GLYCOSYLTRANSFERASE"/>
    <property type="match status" value="1"/>
</dbReference>
<dbReference type="CDD" id="cd03794">
    <property type="entry name" value="GT4_WbuB-like"/>
    <property type="match status" value="1"/>
</dbReference>
<dbReference type="GO" id="GO:0016757">
    <property type="term" value="F:glycosyltransferase activity"/>
    <property type="evidence" value="ECO:0007669"/>
    <property type="project" value="InterPro"/>
</dbReference>
<dbReference type="Gene3D" id="3.40.50.2000">
    <property type="entry name" value="Glycogen Phosphorylase B"/>
    <property type="match status" value="2"/>
</dbReference>
<dbReference type="SUPFAM" id="SSF53756">
    <property type="entry name" value="UDP-Glycosyltransferase/glycogen phosphorylase"/>
    <property type="match status" value="1"/>
</dbReference>
<keyword evidence="3" id="KW-1185">Reference proteome</keyword>
<sequence>MNNAPTVTLMYHFFFPDDVVSARHFTQLAESLRDLGWKVRVLTSNRYCRYTKKTIHPRKEMWNNIEIIRAYRPSFNQANNYGRIFNSIFILNMWLLHLLMGRKSDVIIVGTDPQFAALIFPFLKIFRRGKILVHWCFDVYPEAVIANETGKMTHTIMRIAKRFMSLSYKFVDVMVDIGQCMRSILQRYKHKALYHTLTPWALVEPDTLQKPNEKTRVQLFGENAKLTILYSGNMGKAHDFQQIVDLARYLCKDHKDIVFCFACRGNRYEELVSQVTAQDTNIRFAGFADEAQLAKRLGCADIHLVSLKEQWSGIVVPSKFFGSIAMGKPIIFNGPQNSAIAKWISQYKIGWLLNNHNIPQIATELIKLKNEPQTIQQCSQKAHQVYKEHFSRKSVVRRWDQLLRSKIK</sequence>
<dbReference type="Pfam" id="PF00534">
    <property type="entry name" value="Glycos_transf_1"/>
    <property type="match status" value="1"/>
</dbReference>
<keyword evidence="2" id="KW-0808">Transferase</keyword>
<reference evidence="2 3" key="1">
    <citation type="submission" date="2019-08" db="EMBL/GenBank/DDBJ databases">
        <title>Complete genome sequence of Candidatus Uab amorphum.</title>
        <authorList>
            <person name="Shiratori T."/>
            <person name="Suzuki S."/>
            <person name="Kakizawa Y."/>
            <person name="Ishida K."/>
        </authorList>
    </citation>
    <scope>NUCLEOTIDE SEQUENCE [LARGE SCALE GENOMIC DNA]</scope>
    <source>
        <strain evidence="2 3">SRT547</strain>
    </source>
</reference>
<dbReference type="InterPro" id="IPR001296">
    <property type="entry name" value="Glyco_trans_1"/>
</dbReference>
<evidence type="ECO:0000259" key="1">
    <source>
        <dbReference type="Pfam" id="PF00534"/>
    </source>
</evidence>
<evidence type="ECO:0000313" key="2">
    <source>
        <dbReference type="EMBL" id="BBM84180.1"/>
    </source>
</evidence>
<name>A0A5S9IN93_UABAM</name>
<dbReference type="Proteomes" id="UP000326354">
    <property type="component" value="Chromosome"/>
</dbReference>
<protein>
    <submittedName>
        <fullName evidence="2">Glycosyltransferase WbuB</fullName>
    </submittedName>
</protein>
<dbReference type="KEGG" id="uam:UABAM_02536"/>
<dbReference type="AlphaFoldDB" id="A0A5S9IN93"/>
<proteinExistence type="predicted"/>
<dbReference type="EMBL" id="AP019860">
    <property type="protein sequence ID" value="BBM84180.1"/>
    <property type="molecule type" value="Genomic_DNA"/>
</dbReference>
<dbReference type="OrthoDB" id="9811902at2"/>
<gene>
    <name evidence="2" type="ORF">UABAM_02536</name>
</gene>
<dbReference type="PANTHER" id="PTHR12526:SF630">
    <property type="entry name" value="GLYCOSYLTRANSFERASE"/>
    <property type="match status" value="1"/>
</dbReference>
<evidence type="ECO:0000313" key="3">
    <source>
        <dbReference type="Proteomes" id="UP000326354"/>
    </source>
</evidence>
<organism evidence="2 3">
    <name type="scientific">Uabimicrobium amorphum</name>
    <dbReference type="NCBI Taxonomy" id="2596890"/>
    <lineage>
        <taxon>Bacteria</taxon>
        <taxon>Pseudomonadati</taxon>
        <taxon>Planctomycetota</taxon>
        <taxon>Candidatus Uabimicrobiia</taxon>
        <taxon>Candidatus Uabimicrobiales</taxon>
        <taxon>Candidatus Uabimicrobiaceae</taxon>
        <taxon>Candidatus Uabimicrobium</taxon>
    </lineage>
</organism>